<reference evidence="1" key="1">
    <citation type="journal article" date="2023" name="BMC Genomics">
        <title>Chromosome-level genome assemblies of Cutaneotrichosporon spp. (Trichosporonales, Basidiomycota) reveal imbalanced evolution between nucleotide sequences and chromosome synteny.</title>
        <authorList>
            <person name="Kobayashi Y."/>
            <person name="Kayamori A."/>
            <person name="Aoki K."/>
            <person name="Shiwa Y."/>
            <person name="Matsutani M."/>
            <person name="Fujita N."/>
            <person name="Sugita T."/>
            <person name="Iwasaki W."/>
            <person name="Tanaka N."/>
            <person name="Takashima M."/>
        </authorList>
    </citation>
    <scope>NUCLEOTIDE SEQUENCE</scope>
    <source>
        <strain evidence="1">HIS016</strain>
    </source>
</reference>
<dbReference type="PANTHER" id="PTHR33559:SF1">
    <property type="entry name" value="PROTEASOME ASSEMBLY CHAPERONE 4"/>
    <property type="match status" value="1"/>
</dbReference>
<keyword evidence="2" id="KW-1185">Reference proteome</keyword>
<dbReference type="GO" id="GO:0043248">
    <property type="term" value="P:proteasome assembly"/>
    <property type="evidence" value="ECO:0007669"/>
    <property type="project" value="InterPro"/>
</dbReference>
<protein>
    <recommendedName>
        <fullName evidence="3">Proteasome assembly chaperone 4</fullName>
    </recommendedName>
</protein>
<name>A0AAD3TUR1_9TREE</name>
<proteinExistence type="predicted"/>
<accession>A0AAD3TUR1</accession>
<dbReference type="Pfam" id="PF16093">
    <property type="entry name" value="PAC4"/>
    <property type="match status" value="1"/>
</dbReference>
<dbReference type="EMBL" id="BTCM01000004">
    <property type="protein sequence ID" value="GMK57224.1"/>
    <property type="molecule type" value="Genomic_DNA"/>
</dbReference>
<gene>
    <name evidence="1" type="ORF">CspeluHIS016_0400580</name>
</gene>
<sequence>MSQLEPQTTTHHTSIAPPFPGAPAFTFHLTRLADTLFVWVGAAERAEDDPRRNIAQEWAVAMPSRGNIPATATPVFRQGAGDTALPMAQRLAKRFPPNQIHLSLSLPASLTATSGPNLDPYASKALLVMEKRLVAWLTEVAGSTSVPTSA</sequence>
<dbReference type="AlphaFoldDB" id="A0AAD3TUR1"/>
<organism evidence="1 2">
    <name type="scientific">Cutaneotrichosporon spelunceum</name>
    <dbReference type="NCBI Taxonomy" id="1672016"/>
    <lineage>
        <taxon>Eukaryota</taxon>
        <taxon>Fungi</taxon>
        <taxon>Dikarya</taxon>
        <taxon>Basidiomycota</taxon>
        <taxon>Agaricomycotina</taxon>
        <taxon>Tremellomycetes</taxon>
        <taxon>Trichosporonales</taxon>
        <taxon>Trichosporonaceae</taxon>
        <taxon>Cutaneotrichosporon</taxon>
    </lineage>
</organism>
<dbReference type="InterPro" id="IPR032157">
    <property type="entry name" value="PAC4"/>
</dbReference>
<dbReference type="Proteomes" id="UP001222932">
    <property type="component" value="Unassembled WGS sequence"/>
</dbReference>
<comment type="caution">
    <text evidence="1">The sequence shown here is derived from an EMBL/GenBank/DDBJ whole genome shotgun (WGS) entry which is preliminary data.</text>
</comment>
<evidence type="ECO:0000313" key="1">
    <source>
        <dbReference type="EMBL" id="GMK57224.1"/>
    </source>
</evidence>
<evidence type="ECO:0008006" key="3">
    <source>
        <dbReference type="Google" id="ProtNLM"/>
    </source>
</evidence>
<reference evidence="1" key="2">
    <citation type="submission" date="2023-06" db="EMBL/GenBank/DDBJ databases">
        <authorList>
            <person name="Kobayashi Y."/>
            <person name="Kayamori A."/>
            <person name="Aoki K."/>
            <person name="Shiwa Y."/>
            <person name="Fujita N."/>
            <person name="Sugita T."/>
            <person name="Iwasaki W."/>
            <person name="Tanaka N."/>
            <person name="Takashima M."/>
        </authorList>
    </citation>
    <scope>NUCLEOTIDE SEQUENCE</scope>
    <source>
        <strain evidence="1">HIS016</strain>
    </source>
</reference>
<dbReference type="PANTHER" id="PTHR33559">
    <property type="entry name" value="PROTEASOME ASSEMBLY CHAPERONE 4"/>
    <property type="match status" value="1"/>
</dbReference>
<evidence type="ECO:0000313" key="2">
    <source>
        <dbReference type="Proteomes" id="UP001222932"/>
    </source>
</evidence>